<protein>
    <submittedName>
        <fullName evidence="1">33752_t:CDS:1</fullName>
    </submittedName>
</protein>
<name>A0ABN7XA32_GIGMA</name>
<feature type="non-terminal residue" evidence="1">
    <location>
        <position position="1"/>
    </location>
</feature>
<organism evidence="1 2">
    <name type="scientific">Gigaspora margarita</name>
    <dbReference type="NCBI Taxonomy" id="4874"/>
    <lineage>
        <taxon>Eukaryota</taxon>
        <taxon>Fungi</taxon>
        <taxon>Fungi incertae sedis</taxon>
        <taxon>Mucoromycota</taxon>
        <taxon>Glomeromycotina</taxon>
        <taxon>Glomeromycetes</taxon>
        <taxon>Diversisporales</taxon>
        <taxon>Gigasporaceae</taxon>
        <taxon>Gigaspora</taxon>
    </lineage>
</organism>
<sequence length="40" mass="4698">KEPKYHTNDEKTEALLLVKKNQNTIQIIPATKLLKKELKH</sequence>
<dbReference type="Proteomes" id="UP000789901">
    <property type="component" value="Unassembled WGS sequence"/>
</dbReference>
<proteinExistence type="predicted"/>
<evidence type="ECO:0000313" key="1">
    <source>
        <dbReference type="EMBL" id="CAG8850173.1"/>
    </source>
</evidence>
<gene>
    <name evidence="1" type="ORF">GMARGA_LOCUS40084</name>
</gene>
<dbReference type="EMBL" id="CAJVQB010099813">
    <property type="protein sequence ID" value="CAG8850173.1"/>
    <property type="molecule type" value="Genomic_DNA"/>
</dbReference>
<accession>A0ABN7XA32</accession>
<keyword evidence="2" id="KW-1185">Reference proteome</keyword>
<feature type="non-terminal residue" evidence="1">
    <location>
        <position position="40"/>
    </location>
</feature>
<evidence type="ECO:0000313" key="2">
    <source>
        <dbReference type="Proteomes" id="UP000789901"/>
    </source>
</evidence>
<comment type="caution">
    <text evidence="1">The sequence shown here is derived from an EMBL/GenBank/DDBJ whole genome shotgun (WGS) entry which is preliminary data.</text>
</comment>
<reference evidence="1 2" key="1">
    <citation type="submission" date="2021-06" db="EMBL/GenBank/DDBJ databases">
        <authorList>
            <person name="Kallberg Y."/>
            <person name="Tangrot J."/>
            <person name="Rosling A."/>
        </authorList>
    </citation>
    <scope>NUCLEOTIDE SEQUENCE [LARGE SCALE GENOMIC DNA]</scope>
    <source>
        <strain evidence="1 2">120-4 pot B 10/14</strain>
    </source>
</reference>